<evidence type="ECO:0000313" key="1">
    <source>
        <dbReference type="EMBL" id="ENN77020.1"/>
    </source>
</evidence>
<dbReference type="InterPro" id="IPR036084">
    <property type="entry name" value="Ser_inhib-like_sf"/>
</dbReference>
<feature type="non-terminal residue" evidence="1">
    <location>
        <position position="1"/>
    </location>
</feature>
<dbReference type="PANTHER" id="PTHR46160:SF10">
    <property type="entry name" value="MUCIN-5AC-LIKE ISOFORM X2"/>
    <property type="match status" value="1"/>
</dbReference>
<dbReference type="PROSITE" id="PS01208">
    <property type="entry name" value="VWFC_1"/>
    <property type="match status" value="1"/>
</dbReference>
<sequence>MNPPQQYRTYLKLLLLCLGTFQCLNVLDPSLFLDWCKKDTCGNHPELSCSAVEAFARDCAGVGFCVNWRNEHCPAAACGADQHFEPCAKSKQGTCEDMKEKARGPGQPSKRAGLMEGCFCPEGKVLLNNTCVPPKECEVCDEEGHHPGDVWNRDKCTSCKCEGTSLKCETQYCPGKETVCERGYNAIKLPSKDQACCDKYACVPEPTSGPKCDEPQKLLCAQDQILKLDTKPNGCQTFICECRPREECEEVTITSTEALEPGYEKEIDENGCCPLVKLVCKKDKCPQPQECPQYHTLKKEDIESKCCPLFVCEPPADKCIFETQHAAADQGGERPLTK</sequence>
<protein>
    <submittedName>
        <fullName evidence="1">Uncharacterized protein</fullName>
    </submittedName>
</protein>
<dbReference type="PANTHER" id="PTHR46160">
    <property type="entry name" value="ALPHA-TECTORIN-RELATED"/>
    <property type="match status" value="1"/>
</dbReference>
<dbReference type="Pfam" id="PF08742">
    <property type="entry name" value="C8"/>
    <property type="match status" value="1"/>
</dbReference>
<dbReference type="SMART" id="SM00832">
    <property type="entry name" value="C8"/>
    <property type="match status" value="1"/>
</dbReference>
<dbReference type="HOGENOM" id="CLU_822002_0_0_1"/>
<dbReference type="OrthoDB" id="6262482at2759"/>
<dbReference type="Gene3D" id="2.10.25.10">
    <property type="entry name" value="Laminin"/>
    <property type="match status" value="1"/>
</dbReference>
<organism evidence="1">
    <name type="scientific">Dendroctonus ponderosae</name>
    <name type="common">Mountain pine beetle</name>
    <dbReference type="NCBI Taxonomy" id="77166"/>
    <lineage>
        <taxon>Eukaryota</taxon>
        <taxon>Metazoa</taxon>
        <taxon>Ecdysozoa</taxon>
        <taxon>Arthropoda</taxon>
        <taxon>Hexapoda</taxon>
        <taxon>Insecta</taxon>
        <taxon>Pterygota</taxon>
        <taxon>Neoptera</taxon>
        <taxon>Endopterygota</taxon>
        <taxon>Coleoptera</taxon>
        <taxon>Polyphaga</taxon>
        <taxon>Cucujiformia</taxon>
        <taxon>Curculionidae</taxon>
        <taxon>Scolytinae</taxon>
        <taxon>Dendroctonus</taxon>
    </lineage>
</organism>
<dbReference type="AlphaFoldDB" id="N6U5Y1"/>
<dbReference type="InterPro" id="IPR052749">
    <property type="entry name" value="Alpha-tectorin"/>
</dbReference>
<proteinExistence type="predicted"/>
<accession>N6U5Y1</accession>
<dbReference type="InterPro" id="IPR014853">
    <property type="entry name" value="VWF/SSPO/ZAN-like_Cys-rich_dom"/>
</dbReference>
<dbReference type="SUPFAM" id="SSF57567">
    <property type="entry name" value="Serine protease inhibitors"/>
    <property type="match status" value="1"/>
</dbReference>
<reference evidence="1" key="1">
    <citation type="journal article" date="2013" name="Genome Biol.">
        <title>Draft genome of the mountain pine beetle, Dendroctonus ponderosae Hopkins, a major forest pest.</title>
        <authorList>
            <person name="Keeling C.I."/>
            <person name="Yuen M.M."/>
            <person name="Liao N.Y."/>
            <person name="Docking T.R."/>
            <person name="Chan S.K."/>
            <person name="Taylor G.A."/>
            <person name="Palmquist D.L."/>
            <person name="Jackman S.D."/>
            <person name="Nguyen A."/>
            <person name="Li M."/>
            <person name="Henderson H."/>
            <person name="Janes J.K."/>
            <person name="Zhao Y."/>
            <person name="Pandoh P."/>
            <person name="Moore R."/>
            <person name="Sperling F.A."/>
            <person name="Huber D.P."/>
            <person name="Birol I."/>
            <person name="Jones S.J."/>
            <person name="Bohlmann J."/>
        </authorList>
    </citation>
    <scope>NUCLEOTIDE SEQUENCE</scope>
</reference>
<dbReference type="InterPro" id="IPR001007">
    <property type="entry name" value="VWF_dom"/>
</dbReference>
<dbReference type="EMBL" id="KB740960">
    <property type="protein sequence ID" value="ENN77020.1"/>
    <property type="molecule type" value="Genomic_DNA"/>
</dbReference>
<name>N6U5Y1_DENPD</name>
<dbReference type="CDD" id="cd19941">
    <property type="entry name" value="TIL"/>
    <property type="match status" value="1"/>
</dbReference>
<gene>
    <name evidence="1" type="ORF">YQE_06514</name>
</gene>